<name>A0A4R4ZN23_9ACTN</name>
<keyword evidence="2" id="KW-1185">Reference proteome</keyword>
<dbReference type="RefSeq" id="WP_132167509.1">
    <property type="nucleotide sequence ID" value="NZ_SMKX01000029.1"/>
</dbReference>
<dbReference type="AlphaFoldDB" id="A0A4R4ZN23"/>
<sequence length="239" mass="26202">MPETDNSAGRLLTIFSRYRASYSPTGGLLQLWGTTLGADDEAETRRRAASVVDLLRQVRWQLEDLEEAAYVEMYDVIAPDLLRTLMLTRDASTQMGQGPSVEVPVEHLTSLKVLSTVLRSSGVVNVRVSDGVRADLRSRILEALDAARNDQDLGPRVRAAVVARLHDILRALDLIDTIGPEDALAAAERLGFVYHAVEEKSSGIVKAWKAARLTFRVFLVGGDTLQAIEAVKDVPELLP</sequence>
<reference evidence="1 2" key="1">
    <citation type="submission" date="2019-03" db="EMBL/GenBank/DDBJ databases">
        <title>Draft genome sequences of novel Actinobacteria.</title>
        <authorList>
            <person name="Sahin N."/>
            <person name="Ay H."/>
            <person name="Saygin H."/>
        </authorList>
    </citation>
    <scope>NUCLEOTIDE SEQUENCE [LARGE SCALE GENOMIC DNA]</scope>
    <source>
        <strain evidence="1 2">JCM 13523</strain>
    </source>
</reference>
<dbReference type="Proteomes" id="UP000295124">
    <property type="component" value="Unassembled WGS sequence"/>
</dbReference>
<organism evidence="1 2">
    <name type="scientific">Kribbella antibiotica</name>
    <dbReference type="NCBI Taxonomy" id="190195"/>
    <lineage>
        <taxon>Bacteria</taxon>
        <taxon>Bacillati</taxon>
        <taxon>Actinomycetota</taxon>
        <taxon>Actinomycetes</taxon>
        <taxon>Propionibacteriales</taxon>
        <taxon>Kribbellaceae</taxon>
        <taxon>Kribbella</taxon>
    </lineage>
</organism>
<gene>
    <name evidence="1" type="ORF">E1263_12985</name>
</gene>
<evidence type="ECO:0000313" key="1">
    <source>
        <dbReference type="EMBL" id="TDD60005.1"/>
    </source>
</evidence>
<comment type="caution">
    <text evidence="1">The sequence shown here is derived from an EMBL/GenBank/DDBJ whole genome shotgun (WGS) entry which is preliminary data.</text>
</comment>
<accession>A0A4R4ZN23</accession>
<protein>
    <submittedName>
        <fullName evidence="1">Uncharacterized protein</fullName>
    </submittedName>
</protein>
<dbReference type="EMBL" id="SMKX01000029">
    <property type="protein sequence ID" value="TDD60005.1"/>
    <property type="molecule type" value="Genomic_DNA"/>
</dbReference>
<evidence type="ECO:0000313" key="2">
    <source>
        <dbReference type="Proteomes" id="UP000295124"/>
    </source>
</evidence>
<proteinExistence type="predicted"/>